<evidence type="ECO:0000313" key="3">
    <source>
        <dbReference type="Proteomes" id="UP001363151"/>
    </source>
</evidence>
<reference evidence="2 3" key="1">
    <citation type="submission" date="2024-03" db="EMBL/GenBank/DDBJ databases">
        <title>Aureococcus anophagefferens CCMP1851 and Kratosvirus quantuckense: Draft genome of a second virus-susceptible host strain in the model system.</title>
        <authorList>
            <person name="Chase E."/>
            <person name="Truchon A.R."/>
            <person name="Schepens W."/>
            <person name="Wilhelm S.W."/>
        </authorList>
    </citation>
    <scope>NUCLEOTIDE SEQUENCE [LARGE SCALE GENOMIC DNA]</scope>
    <source>
        <strain evidence="2 3">CCMP1851</strain>
    </source>
</reference>
<sequence>MVDAALSRPTGIGPQQCSEPVSLPFLAATYGFALVAGDAVASPRGVAVAVGPARSPRIGRRLRPRAAASASPRRPGRATSSARGPTRGSRGAAWAGGAASSPRCRPREAAAGGAAGVRDPRAASTAGAHVGGLQRRGGRPRRTTGARGGPWFAVAESPCRHLARALGSPAPVRAASRTPPAAATDDLPCRGSWRRRDAAGAWAWRCDGGSSGDSSGRVDARLVHFWGDSIVRDLYNAAARRLGPRAVLKQKRKAWSGNDNRTKLSLLGVAGKERRQWHARAKLFPRGVLVANFGLLHEMEARSLNDTDAFFASFAARWRSSPGLRLVFVAPPALHKFRKPHCTDARAAAFGAAARRHLEPAGWTTFDYGRLTRARPDASADGMHYSDDVNDAAAALLLGHLGLLS</sequence>
<dbReference type="SUPFAM" id="SSF52266">
    <property type="entry name" value="SGNH hydrolase"/>
    <property type="match status" value="1"/>
</dbReference>
<keyword evidence="3" id="KW-1185">Reference proteome</keyword>
<accession>A0ABR1G0F0</accession>
<feature type="compositionally biased region" description="Low complexity" evidence="1">
    <location>
        <begin position="65"/>
        <end position="103"/>
    </location>
</feature>
<name>A0ABR1G0F0_AURAN</name>
<feature type="region of interest" description="Disordered" evidence="1">
    <location>
        <begin position="169"/>
        <end position="189"/>
    </location>
</feature>
<dbReference type="EMBL" id="JBBJCI010000152">
    <property type="protein sequence ID" value="KAK7241903.1"/>
    <property type="molecule type" value="Genomic_DNA"/>
</dbReference>
<dbReference type="Proteomes" id="UP001363151">
    <property type="component" value="Unassembled WGS sequence"/>
</dbReference>
<organism evidence="2 3">
    <name type="scientific">Aureococcus anophagefferens</name>
    <name type="common">Harmful bloom alga</name>
    <dbReference type="NCBI Taxonomy" id="44056"/>
    <lineage>
        <taxon>Eukaryota</taxon>
        <taxon>Sar</taxon>
        <taxon>Stramenopiles</taxon>
        <taxon>Ochrophyta</taxon>
        <taxon>Pelagophyceae</taxon>
        <taxon>Pelagomonadales</taxon>
        <taxon>Pelagomonadaceae</taxon>
        <taxon>Aureococcus</taxon>
    </lineage>
</organism>
<evidence type="ECO:0000313" key="2">
    <source>
        <dbReference type="EMBL" id="KAK7241903.1"/>
    </source>
</evidence>
<proteinExistence type="predicted"/>
<feature type="region of interest" description="Disordered" evidence="1">
    <location>
        <begin position="49"/>
        <end position="151"/>
    </location>
</feature>
<evidence type="ECO:0008006" key="4">
    <source>
        <dbReference type="Google" id="ProtNLM"/>
    </source>
</evidence>
<feature type="compositionally biased region" description="Low complexity" evidence="1">
    <location>
        <begin position="169"/>
        <end position="184"/>
    </location>
</feature>
<gene>
    <name evidence="2" type="ORF">SO694_00019426</name>
</gene>
<comment type="caution">
    <text evidence="2">The sequence shown here is derived from an EMBL/GenBank/DDBJ whole genome shotgun (WGS) entry which is preliminary data.</text>
</comment>
<protein>
    <recommendedName>
        <fullName evidence="4">SGNH hydrolase-type esterase domain-containing protein</fullName>
    </recommendedName>
</protein>
<evidence type="ECO:0000256" key="1">
    <source>
        <dbReference type="SAM" id="MobiDB-lite"/>
    </source>
</evidence>